<evidence type="ECO:0000313" key="3">
    <source>
        <dbReference type="EMBL" id="KAI2668393.1"/>
    </source>
</evidence>
<sequence length="199" mass="23320">MKASTILLIFLCGLTKALIRKHFYVNIPMTWNDAQSYCRKYYEDLSTVTSQEEQDMLIQLAEGNNLDKWIGLFRNESDINQFLWSDGNFFSYSSWYSEKKTWGEALQYCRTHHSDLATITTERQLQLTKTETIESQTDSVWTGLRYLVGQWFWVNNKTLGIETSLSQCPAQPCRCGARNTKTDKWENRDCDEKLNFLCN</sequence>
<dbReference type="SMART" id="SM00034">
    <property type="entry name" value="CLECT"/>
    <property type="match status" value="1"/>
</dbReference>
<dbReference type="PANTHER" id="PTHR45784:SF8">
    <property type="entry name" value="C-TYPE MANNOSE RECEPTOR 2-RELATED"/>
    <property type="match status" value="1"/>
</dbReference>
<dbReference type="InterPro" id="IPR016187">
    <property type="entry name" value="CTDL_fold"/>
</dbReference>
<dbReference type="CDD" id="cd00037">
    <property type="entry name" value="CLECT"/>
    <property type="match status" value="1"/>
</dbReference>
<dbReference type="SUPFAM" id="SSF56436">
    <property type="entry name" value="C-type lectin-like"/>
    <property type="match status" value="2"/>
</dbReference>
<reference evidence="3 4" key="1">
    <citation type="submission" date="2022-01" db="EMBL/GenBank/DDBJ databases">
        <title>A high-quality chromosome-level genome assembly of rohu carp, Labeo rohita.</title>
        <authorList>
            <person name="Arick M.A. II"/>
            <person name="Hsu C.-Y."/>
            <person name="Magbanua Z."/>
            <person name="Pechanova O."/>
            <person name="Grover C."/>
            <person name="Miller E."/>
            <person name="Thrash A."/>
            <person name="Ezzel L."/>
            <person name="Alam S."/>
            <person name="Benzie J."/>
            <person name="Hamilton M."/>
            <person name="Karsi A."/>
            <person name="Lawrence M.L."/>
            <person name="Peterson D.G."/>
        </authorList>
    </citation>
    <scope>NUCLEOTIDE SEQUENCE [LARGE SCALE GENOMIC DNA]</scope>
    <source>
        <strain evidence="4">BAU-BD-2019</strain>
        <tissue evidence="3">Blood</tissue>
    </source>
</reference>
<dbReference type="Pfam" id="PF00059">
    <property type="entry name" value="Lectin_C"/>
    <property type="match status" value="2"/>
</dbReference>
<feature type="signal peptide" evidence="1">
    <location>
        <begin position="1"/>
        <end position="19"/>
    </location>
</feature>
<accession>A0ABQ8MZX3</accession>
<gene>
    <name evidence="3" type="ORF">H4Q32_005106</name>
</gene>
<protein>
    <submittedName>
        <fullName evidence="3">Aggrecan core protein</fullName>
    </submittedName>
</protein>
<evidence type="ECO:0000256" key="1">
    <source>
        <dbReference type="SAM" id="SignalP"/>
    </source>
</evidence>
<dbReference type="Proteomes" id="UP000830375">
    <property type="component" value="Unassembled WGS sequence"/>
</dbReference>
<feature type="chain" id="PRO_5046693436" evidence="1">
    <location>
        <begin position="20"/>
        <end position="199"/>
    </location>
</feature>
<dbReference type="PANTHER" id="PTHR45784">
    <property type="entry name" value="C-TYPE LECTIN DOMAIN FAMILY 20 MEMBER A-RELATED"/>
    <property type="match status" value="1"/>
</dbReference>
<organism evidence="3 4">
    <name type="scientific">Labeo rohita</name>
    <name type="common">Indian major carp</name>
    <name type="synonym">Cyprinus rohita</name>
    <dbReference type="NCBI Taxonomy" id="84645"/>
    <lineage>
        <taxon>Eukaryota</taxon>
        <taxon>Metazoa</taxon>
        <taxon>Chordata</taxon>
        <taxon>Craniata</taxon>
        <taxon>Vertebrata</taxon>
        <taxon>Euteleostomi</taxon>
        <taxon>Actinopterygii</taxon>
        <taxon>Neopterygii</taxon>
        <taxon>Teleostei</taxon>
        <taxon>Ostariophysi</taxon>
        <taxon>Cypriniformes</taxon>
        <taxon>Cyprinidae</taxon>
        <taxon>Labeoninae</taxon>
        <taxon>Labeonini</taxon>
        <taxon>Labeo</taxon>
    </lineage>
</organism>
<feature type="domain" description="C-type lectin" evidence="2">
    <location>
        <begin position="22"/>
        <end position="95"/>
    </location>
</feature>
<proteinExistence type="predicted"/>
<evidence type="ECO:0000313" key="4">
    <source>
        <dbReference type="Proteomes" id="UP000830375"/>
    </source>
</evidence>
<feature type="domain" description="C-type lectin" evidence="2">
    <location>
        <begin position="89"/>
        <end position="199"/>
    </location>
</feature>
<dbReference type="PROSITE" id="PS50041">
    <property type="entry name" value="C_TYPE_LECTIN_2"/>
    <property type="match status" value="2"/>
</dbReference>
<dbReference type="InterPro" id="IPR001304">
    <property type="entry name" value="C-type_lectin-like"/>
</dbReference>
<comment type="caution">
    <text evidence="3">The sequence shown here is derived from an EMBL/GenBank/DDBJ whole genome shotgun (WGS) entry which is preliminary data.</text>
</comment>
<dbReference type="EMBL" id="JACTAM010000001">
    <property type="protein sequence ID" value="KAI2668393.1"/>
    <property type="molecule type" value="Genomic_DNA"/>
</dbReference>
<dbReference type="Gene3D" id="3.10.100.10">
    <property type="entry name" value="Mannose-Binding Protein A, subunit A"/>
    <property type="match status" value="2"/>
</dbReference>
<evidence type="ECO:0000259" key="2">
    <source>
        <dbReference type="PROSITE" id="PS50041"/>
    </source>
</evidence>
<keyword evidence="4" id="KW-1185">Reference proteome</keyword>
<keyword evidence="1" id="KW-0732">Signal</keyword>
<dbReference type="InterPro" id="IPR016186">
    <property type="entry name" value="C-type_lectin-like/link_sf"/>
</dbReference>
<name>A0ABQ8MZX3_LABRO</name>